<comment type="subunit">
    <text evidence="7">Monomer.</text>
</comment>
<accession>A0ABU1YHF8</accession>
<dbReference type="InterPro" id="IPR050110">
    <property type="entry name" value="Glyoxalase_II_hydrolase"/>
</dbReference>
<feature type="binding site" evidence="7">
    <location>
        <position position="57"/>
    </location>
    <ligand>
        <name>Zn(2+)</name>
        <dbReference type="ChEBI" id="CHEBI:29105"/>
        <label>1</label>
    </ligand>
</feature>
<comment type="function">
    <text evidence="7">Thiolesterase that catalyzes the hydrolysis of S-D-lactoyl-glutathione to form glutathione and D-lactic acid.</text>
</comment>
<keyword evidence="5 7" id="KW-0378">Hydrolase</keyword>
<comment type="pathway">
    <text evidence="2 7">Secondary metabolite metabolism; methylglyoxal degradation; (R)-lactate from methylglyoxal: step 2/2.</text>
</comment>
<keyword evidence="6 7" id="KW-0862">Zinc</keyword>
<dbReference type="PIRSF" id="PIRSF005457">
    <property type="entry name" value="Glx"/>
    <property type="match status" value="1"/>
</dbReference>
<evidence type="ECO:0000256" key="2">
    <source>
        <dbReference type="ARBA" id="ARBA00004963"/>
    </source>
</evidence>
<evidence type="ECO:0000256" key="3">
    <source>
        <dbReference type="ARBA" id="ARBA00006759"/>
    </source>
</evidence>
<feature type="binding site" evidence="7">
    <location>
        <position position="174"/>
    </location>
    <ligand>
        <name>Zn(2+)</name>
        <dbReference type="ChEBI" id="CHEBI:29105"/>
        <label>2</label>
    </ligand>
</feature>
<keyword evidence="4 7" id="KW-0479">Metal-binding</keyword>
<dbReference type="InterPro" id="IPR035680">
    <property type="entry name" value="Clx_II_MBL"/>
</dbReference>
<feature type="binding site" evidence="7">
    <location>
        <position position="136"/>
    </location>
    <ligand>
        <name>Zn(2+)</name>
        <dbReference type="ChEBI" id="CHEBI:29105"/>
        <label>2</label>
    </ligand>
</feature>
<dbReference type="Proteomes" id="UP001180453">
    <property type="component" value="Unassembled WGS sequence"/>
</dbReference>
<dbReference type="HAMAP" id="MF_01374">
    <property type="entry name" value="Glyoxalase_2"/>
    <property type="match status" value="1"/>
</dbReference>
<dbReference type="InterPro" id="IPR017782">
    <property type="entry name" value="Hydroxyacylglutathione_Hdrlase"/>
</dbReference>
<feature type="domain" description="Metallo-beta-lactamase" evidence="8">
    <location>
        <begin position="16"/>
        <end position="174"/>
    </location>
</feature>
<gene>
    <name evidence="7" type="primary">gloB</name>
    <name evidence="9" type="ORF">J2X20_000921</name>
</gene>
<evidence type="ECO:0000256" key="6">
    <source>
        <dbReference type="ARBA" id="ARBA00022833"/>
    </source>
</evidence>
<feature type="binding site" evidence="7">
    <location>
        <position position="61"/>
    </location>
    <ligand>
        <name>Zn(2+)</name>
        <dbReference type="ChEBI" id="CHEBI:29105"/>
        <label>2</label>
    </ligand>
</feature>
<dbReference type="InterPro" id="IPR036866">
    <property type="entry name" value="RibonucZ/Hydroxyglut_hydro"/>
</dbReference>
<dbReference type="InterPro" id="IPR001279">
    <property type="entry name" value="Metallo-B-lactamas"/>
</dbReference>
<sequence length="266" mass="28286">MGDAPLTLTPIPAFDDNYLWLLDNGREALVVDPGDAAPVVAALDARGLTLAGILLTHHHGDHVGGVNALRPRLQGPVYGPVHEQLPEPVQRLHGGDSVELLGLKFAVMDVPGHTAGHIAYFAAAVPGGDPLLFCGDTLFSAGCGRLFEGTPAQMHASLQSLAALPSATRVCCAHEYTLSNLRFAREVDPGNAALLAYAAWCEAERAAGRPTLPGRIGNEVRINPFLRCTEPALRDAARRHAPLKLPAAPSPVDVFATLREWKNGFR</sequence>
<proteinExistence type="inferred from homology"/>
<dbReference type="NCBIfam" id="TIGR03413">
    <property type="entry name" value="GSH_gloB"/>
    <property type="match status" value="1"/>
</dbReference>
<evidence type="ECO:0000313" key="10">
    <source>
        <dbReference type="Proteomes" id="UP001180453"/>
    </source>
</evidence>
<dbReference type="PANTHER" id="PTHR43705">
    <property type="entry name" value="HYDROXYACYLGLUTATHIONE HYDROLASE"/>
    <property type="match status" value="1"/>
</dbReference>
<dbReference type="SUPFAM" id="SSF56281">
    <property type="entry name" value="Metallo-hydrolase/oxidoreductase"/>
    <property type="match status" value="1"/>
</dbReference>
<protein>
    <recommendedName>
        <fullName evidence="7">Hydroxyacylglutathione hydrolase</fullName>
        <ecNumber evidence="7">3.1.2.6</ecNumber>
    </recommendedName>
    <alternativeName>
        <fullName evidence="7">Glyoxalase II</fullName>
        <shortName evidence="7">Glx II</shortName>
    </alternativeName>
</protein>
<dbReference type="EC" id="3.1.2.6" evidence="7"/>
<dbReference type="EMBL" id="JAVDXU010000001">
    <property type="protein sequence ID" value="MDR7268292.1"/>
    <property type="molecule type" value="Genomic_DNA"/>
</dbReference>
<dbReference type="Pfam" id="PF00753">
    <property type="entry name" value="Lactamase_B"/>
    <property type="match status" value="1"/>
</dbReference>
<name>A0ABU1YHF8_ROSSA</name>
<dbReference type="GO" id="GO:0004416">
    <property type="term" value="F:hydroxyacylglutathione hydrolase activity"/>
    <property type="evidence" value="ECO:0007669"/>
    <property type="project" value="UniProtKB-EC"/>
</dbReference>
<feature type="binding site" evidence="7">
    <location>
        <position position="62"/>
    </location>
    <ligand>
        <name>Zn(2+)</name>
        <dbReference type="ChEBI" id="CHEBI:29105"/>
        <label>2</label>
    </ligand>
</feature>
<dbReference type="Pfam" id="PF16123">
    <property type="entry name" value="HAGH_C"/>
    <property type="match status" value="1"/>
</dbReference>
<evidence type="ECO:0000259" key="8">
    <source>
        <dbReference type="SMART" id="SM00849"/>
    </source>
</evidence>
<dbReference type="SMART" id="SM00849">
    <property type="entry name" value="Lactamase_B"/>
    <property type="match status" value="1"/>
</dbReference>
<feature type="binding site" evidence="7">
    <location>
        <position position="59"/>
    </location>
    <ligand>
        <name>Zn(2+)</name>
        <dbReference type="ChEBI" id="CHEBI:29105"/>
        <label>1</label>
    </ligand>
</feature>
<keyword evidence="10" id="KW-1185">Reference proteome</keyword>
<feature type="binding site" evidence="7">
    <location>
        <position position="113"/>
    </location>
    <ligand>
        <name>Zn(2+)</name>
        <dbReference type="ChEBI" id="CHEBI:29105"/>
        <label>1</label>
    </ligand>
</feature>
<comment type="catalytic activity">
    <reaction evidence="1 7">
        <text>an S-(2-hydroxyacyl)glutathione + H2O = a 2-hydroxy carboxylate + glutathione + H(+)</text>
        <dbReference type="Rhea" id="RHEA:21864"/>
        <dbReference type="ChEBI" id="CHEBI:15377"/>
        <dbReference type="ChEBI" id="CHEBI:15378"/>
        <dbReference type="ChEBI" id="CHEBI:57925"/>
        <dbReference type="ChEBI" id="CHEBI:58896"/>
        <dbReference type="ChEBI" id="CHEBI:71261"/>
        <dbReference type="EC" id="3.1.2.6"/>
    </reaction>
</comment>
<organism evidence="9 10">
    <name type="scientific">Roseateles saccharophilus</name>
    <name type="common">Pseudomonas saccharophila</name>
    <dbReference type="NCBI Taxonomy" id="304"/>
    <lineage>
        <taxon>Bacteria</taxon>
        <taxon>Pseudomonadati</taxon>
        <taxon>Pseudomonadota</taxon>
        <taxon>Betaproteobacteria</taxon>
        <taxon>Burkholderiales</taxon>
        <taxon>Sphaerotilaceae</taxon>
        <taxon>Roseateles</taxon>
    </lineage>
</organism>
<comment type="cofactor">
    <cofactor evidence="7">
        <name>Zn(2+)</name>
        <dbReference type="ChEBI" id="CHEBI:29105"/>
    </cofactor>
    <text evidence="7">Binds 2 Zn(2+) ions per subunit.</text>
</comment>
<dbReference type="CDD" id="cd07723">
    <property type="entry name" value="hydroxyacylglutathione_hydrolase_MBL-fold"/>
    <property type="match status" value="1"/>
</dbReference>
<comment type="caution">
    <text evidence="9">The sequence shown here is derived from an EMBL/GenBank/DDBJ whole genome shotgun (WGS) entry which is preliminary data.</text>
</comment>
<dbReference type="PANTHER" id="PTHR43705:SF1">
    <property type="entry name" value="HYDROXYACYLGLUTATHIONE HYDROLASE GLOB"/>
    <property type="match status" value="1"/>
</dbReference>
<evidence type="ECO:0000313" key="9">
    <source>
        <dbReference type="EMBL" id="MDR7268292.1"/>
    </source>
</evidence>
<reference evidence="9 10" key="1">
    <citation type="submission" date="2023-07" db="EMBL/GenBank/DDBJ databases">
        <title>Sorghum-associated microbial communities from plants grown in Nebraska, USA.</title>
        <authorList>
            <person name="Schachtman D."/>
        </authorList>
    </citation>
    <scope>NUCLEOTIDE SEQUENCE [LARGE SCALE GENOMIC DNA]</scope>
    <source>
        <strain evidence="9 10">BE314</strain>
    </source>
</reference>
<comment type="similarity">
    <text evidence="3 7">Belongs to the metallo-beta-lactamase superfamily. Glyoxalase II family.</text>
</comment>
<evidence type="ECO:0000256" key="1">
    <source>
        <dbReference type="ARBA" id="ARBA00001623"/>
    </source>
</evidence>
<dbReference type="Gene3D" id="3.60.15.10">
    <property type="entry name" value="Ribonuclease Z/Hydroxyacylglutathione hydrolase-like"/>
    <property type="match status" value="1"/>
</dbReference>
<feature type="binding site" evidence="7">
    <location>
        <position position="136"/>
    </location>
    <ligand>
        <name>Zn(2+)</name>
        <dbReference type="ChEBI" id="CHEBI:29105"/>
        <label>1</label>
    </ligand>
</feature>
<evidence type="ECO:0000256" key="5">
    <source>
        <dbReference type="ARBA" id="ARBA00022801"/>
    </source>
</evidence>
<evidence type="ECO:0000256" key="4">
    <source>
        <dbReference type="ARBA" id="ARBA00022723"/>
    </source>
</evidence>
<dbReference type="InterPro" id="IPR032282">
    <property type="entry name" value="HAGH_C"/>
</dbReference>
<evidence type="ECO:0000256" key="7">
    <source>
        <dbReference type="HAMAP-Rule" id="MF_01374"/>
    </source>
</evidence>